<name>A0A2V1GSF3_9GAMM</name>
<evidence type="ECO:0008006" key="3">
    <source>
        <dbReference type="Google" id="ProtNLM"/>
    </source>
</evidence>
<dbReference type="AlphaFoldDB" id="A0A2V1GSF3"/>
<keyword evidence="2" id="KW-1185">Reference proteome</keyword>
<accession>A0A2V1GSF3</accession>
<dbReference type="EMBL" id="QDDL01000013">
    <property type="protein sequence ID" value="PVZ64321.1"/>
    <property type="molecule type" value="Genomic_DNA"/>
</dbReference>
<dbReference type="Proteomes" id="UP000244906">
    <property type="component" value="Unassembled WGS sequence"/>
</dbReference>
<sequence>MDSFKGDFPVENVLLNKKNILILKCLQSLFVAVAVLPTSIHAAPLPLHNSFPTLQPFLGLQQKPLNRDTLLTTSLEHSSVSFFRQNDRVTANFDLEVSRLNLSWQQPVTDDLLLSVDLPVVSYSSGAFDSLINGYHSAFGFPENGRDLRPDNQFLYQFEYLGQPLVQANNGKYYFADARIAVDWLFSADSQWALGLIAEAPLSSGRHGVSNGHWDFAISMAYQQQDIKPRSELWLDNLLNIAQLTSFHWKAGWYLPGDWKGSQQTLAAKNNFQIAAGASVPLDSNWQLVLDVLAQQSPFETTGIRELDSASVTVAAGMQWQADQSNLLSIHFVEDLNTAASADIGLIVGWQKTF</sequence>
<dbReference type="InterPro" id="IPR021523">
    <property type="entry name" value="DUF3187"/>
</dbReference>
<comment type="caution">
    <text evidence="1">The sequence shown here is derived from an EMBL/GenBank/DDBJ whole genome shotgun (WGS) entry which is preliminary data.</text>
</comment>
<proteinExistence type="predicted"/>
<reference evidence="1 2" key="1">
    <citation type="submission" date="2018-04" db="EMBL/GenBank/DDBJ databases">
        <title>Thalassorhabdus spongiae gen. nov., sp. nov., isolated from a marine sponge in South-West Iceland.</title>
        <authorList>
            <person name="Knobloch S."/>
            <person name="Daussin A."/>
            <person name="Johannsson R."/>
            <person name="Marteinsson V.T."/>
        </authorList>
    </citation>
    <scope>NUCLEOTIDE SEQUENCE [LARGE SCALE GENOMIC DNA]</scope>
    <source>
        <strain evidence="1 2">Hp12</strain>
    </source>
</reference>
<evidence type="ECO:0000313" key="1">
    <source>
        <dbReference type="EMBL" id="PVZ64321.1"/>
    </source>
</evidence>
<protein>
    <recommendedName>
        <fullName evidence="3">DUF3187 domain-containing protein</fullName>
    </recommendedName>
</protein>
<gene>
    <name evidence="1" type="ORF">DC094_19850</name>
</gene>
<evidence type="ECO:0000313" key="2">
    <source>
        <dbReference type="Proteomes" id="UP000244906"/>
    </source>
</evidence>
<dbReference type="Pfam" id="PF11383">
    <property type="entry name" value="DUF3187"/>
    <property type="match status" value="1"/>
</dbReference>
<organism evidence="1 2">
    <name type="scientific">Pelagibaculum spongiae</name>
    <dbReference type="NCBI Taxonomy" id="2080658"/>
    <lineage>
        <taxon>Bacteria</taxon>
        <taxon>Pseudomonadati</taxon>
        <taxon>Pseudomonadota</taxon>
        <taxon>Gammaproteobacteria</taxon>
        <taxon>Oceanospirillales</taxon>
        <taxon>Pelagibaculum</taxon>
    </lineage>
</organism>